<feature type="domain" description="Aerobactin siderophore biosynthesis IucA/IucC-like C-terminal" evidence="4">
    <location>
        <begin position="420"/>
        <end position="584"/>
    </location>
</feature>
<keyword evidence="2" id="KW-0472">Membrane</keyword>
<evidence type="ECO:0000256" key="2">
    <source>
        <dbReference type="SAM" id="Phobius"/>
    </source>
</evidence>
<dbReference type="Pfam" id="PF04183">
    <property type="entry name" value="IucA_IucC"/>
    <property type="match status" value="1"/>
</dbReference>
<dbReference type="OrthoDB" id="495728at2"/>
<keyword evidence="2" id="KW-1133">Transmembrane helix</keyword>
<dbReference type="AlphaFoldDB" id="A0A2S6EZ40"/>
<dbReference type="GO" id="GO:0019290">
    <property type="term" value="P:siderophore biosynthetic process"/>
    <property type="evidence" value="ECO:0007669"/>
    <property type="project" value="InterPro"/>
</dbReference>
<dbReference type="InterPro" id="IPR037455">
    <property type="entry name" value="LucA/IucC-like"/>
</dbReference>
<dbReference type="InterPro" id="IPR022770">
    <property type="entry name" value="IucA/IucC-like_C"/>
</dbReference>
<evidence type="ECO:0000259" key="4">
    <source>
        <dbReference type="Pfam" id="PF06276"/>
    </source>
</evidence>
<sequence length="599" mass="69381">MIIIIIYSVVVSYLFMEIIMAAVLNNSYKINNSLHSLLLEKDLLISQSEMEHFISIAHQQCLDRLRHAALCEGLIDKEINSLHIHDYLDLLYHQQKKQKLEKTFDRWLLLKEELDESINNQALALAYYHCWQQSLKQQAKNYSSLWSWLSEQHNKQQILTFLEQWGCIGHPYHPNFRAKMGFIPEEVIRYSPEFNAQVDIPWLAIHRSVAFTSIDATSYSLLFAQHFAKEYQLWNYSVQKQQLDPEKYLPLPVHPWQWNNKLQTLASVLINSKQLLITEAFQKTKPSMSFRTMMPLDNKGPHLKLATAIHTTSALRTVSPASVSNSSPLSSWLRQLLTQYQSFEKPLFLARDLAGINTTHTSISPQNKKHLAMIVRENPLELIDASQTLVPVAALYALSPVSQRALFIEIIEASGMEPELYFIEYSRCILECQLHLLLSYGVALEAQQQNTLVIFQSHRPVGLVIRDLGGIRVCFNSLYETTPKPNLHSDSTISCHELSDLFNTFIYGNLLSNLTFCINCLHDNYNLNKKNLWILLKQIANQLLQNFKKEINPLIYQKFQQHLFSLPWQHKSLLSMRLNQNQDNLVFFSLDNPLSQDNE</sequence>
<organism evidence="5 6">
    <name type="scientific">Legionella pneumophila</name>
    <dbReference type="NCBI Taxonomy" id="446"/>
    <lineage>
        <taxon>Bacteria</taxon>
        <taxon>Pseudomonadati</taxon>
        <taxon>Pseudomonadota</taxon>
        <taxon>Gammaproteobacteria</taxon>
        <taxon>Legionellales</taxon>
        <taxon>Legionellaceae</taxon>
        <taxon>Legionella</taxon>
    </lineage>
</organism>
<dbReference type="Proteomes" id="UP000239239">
    <property type="component" value="Unassembled WGS sequence"/>
</dbReference>
<accession>A0A2S6EZ40</accession>
<dbReference type="EMBL" id="PQWY01000011">
    <property type="protein sequence ID" value="PPK30440.1"/>
    <property type="molecule type" value="Genomic_DNA"/>
</dbReference>
<evidence type="ECO:0000256" key="1">
    <source>
        <dbReference type="ARBA" id="ARBA00007832"/>
    </source>
</evidence>
<dbReference type="PANTHER" id="PTHR34384:SF5">
    <property type="entry name" value="L-2,3-DIAMINOPROPANOATE--CITRATE LIGASE"/>
    <property type="match status" value="1"/>
</dbReference>
<proteinExistence type="inferred from homology"/>
<feature type="transmembrane region" description="Helical" evidence="2">
    <location>
        <begin position="5"/>
        <end position="24"/>
    </location>
</feature>
<keyword evidence="2" id="KW-0812">Transmembrane</keyword>
<evidence type="ECO:0000259" key="3">
    <source>
        <dbReference type="Pfam" id="PF04183"/>
    </source>
</evidence>
<dbReference type="Gene3D" id="1.10.510.40">
    <property type="match status" value="1"/>
</dbReference>
<name>A0A2S6EZ40_LEGPN</name>
<dbReference type="GO" id="GO:0016881">
    <property type="term" value="F:acid-amino acid ligase activity"/>
    <property type="evidence" value="ECO:0007669"/>
    <property type="project" value="UniProtKB-ARBA"/>
</dbReference>
<gene>
    <name evidence="5" type="ORF">C3928_06635</name>
</gene>
<dbReference type="Pfam" id="PF06276">
    <property type="entry name" value="FhuF"/>
    <property type="match status" value="1"/>
</dbReference>
<comment type="similarity">
    <text evidence="1">Belongs to the IucA/IucC family.</text>
</comment>
<reference evidence="5 6" key="1">
    <citation type="submission" date="2018-02" db="EMBL/GenBank/DDBJ databases">
        <title>Draft genome sequences of four Legionella pneumophila clinical strains isolated in Ontario.</title>
        <authorList>
            <person name="Fortuna A."/>
            <person name="Ramnarine R."/>
            <person name="Li A."/>
            <person name="Frantz C."/>
            <person name="Mallo G."/>
        </authorList>
    </citation>
    <scope>NUCLEOTIDE SEQUENCE [LARGE SCALE GENOMIC DNA]</scope>
    <source>
        <strain evidence="5 6">LG61</strain>
    </source>
</reference>
<comment type="caution">
    <text evidence="5">The sequence shown here is derived from an EMBL/GenBank/DDBJ whole genome shotgun (WGS) entry which is preliminary data.</text>
</comment>
<evidence type="ECO:0000313" key="6">
    <source>
        <dbReference type="Proteomes" id="UP000239239"/>
    </source>
</evidence>
<feature type="domain" description="Aerobactin siderophore biosynthesis IucA/IucC N-terminal" evidence="3">
    <location>
        <begin position="160"/>
        <end position="397"/>
    </location>
</feature>
<protein>
    <submittedName>
        <fullName evidence="5">IucA/IucC family siderophore biosynthesis protein</fullName>
    </submittedName>
</protein>
<dbReference type="PANTHER" id="PTHR34384">
    <property type="entry name" value="L-2,3-DIAMINOPROPANOATE--CITRATE LIGASE"/>
    <property type="match status" value="1"/>
</dbReference>
<dbReference type="InterPro" id="IPR007310">
    <property type="entry name" value="Aerobactin_biosyn_IucA/IucC_N"/>
</dbReference>
<evidence type="ECO:0000313" key="5">
    <source>
        <dbReference type="EMBL" id="PPK30440.1"/>
    </source>
</evidence>